<dbReference type="AlphaFoldDB" id="A0A514E9R0"/>
<feature type="chain" id="PRO_5022118176" evidence="2">
    <location>
        <begin position="22"/>
        <end position="363"/>
    </location>
</feature>
<keyword evidence="2" id="KW-0732">Signal</keyword>
<organism evidence="3 4">
    <name type="scientific">Xanthomonas cerealis pv. cerealis</name>
    <dbReference type="NCBI Taxonomy" id="152263"/>
    <lineage>
        <taxon>Bacteria</taxon>
        <taxon>Pseudomonadati</taxon>
        <taxon>Pseudomonadota</taxon>
        <taxon>Gammaproteobacteria</taxon>
        <taxon>Lysobacterales</taxon>
        <taxon>Lysobacteraceae</taxon>
        <taxon>Xanthomonas</taxon>
        <taxon>Xanthomonas translucens group</taxon>
        <taxon>Xanthomonas cerealis</taxon>
    </lineage>
</organism>
<dbReference type="EMBL" id="CP038228">
    <property type="protein sequence ID" value="QDI02665.1"/>
    <property type="molecule type" value="Genomic_DNA"/>
</dbReference>
<feature type="transmembrane region" description="Helical" evidence="1">
    <location>
        <begin position="224"/>
        <end position="250"/>
    </location>
</feature>
<keyword evidence="4" id="KW-1185">Reference proteome</keyword>
<keyword evidence="1" id="KW-1133">Transmembrane helix</keyword>
<keyword evidence="1" id="KW-0472">Membrane</keyword>
<feature type="signal peptide" evidence="2">
    <location>
        <begin position="1"/>
        <end position="21"/>
    </location>
</feature>
<reference evidence="3 4" key="1">
    <citation type="submission" date="2019-03" db="EMBL/GenBank/DDBJ databases">
        <title>Tal1 in Xanthomonas translucens pv. cerealis Contributes to Virulence in Bacterial Leaf Streak of Wheat.</title>
        <authorList>
            <person name="Shah S.M.A."/>
            <person name="Haq F."/>
            <person name="Ma W."/>
            <person name="Xu X."/>
            <person name="Wang S."/>
            <person name="Xu Z."/>
            <person name="Zou L."/>
            <person name="Zhu B."/>
            <person name="Chen G."/>
        </authorList>
    </citation>
    <scope>NUCLEOTIDE SEQUENCE [LARGE SCALE GENOMIC DNA]</scope>
    <source>
        <strain evidence="3 4">01</strain>
    </source>
</reference>
<name>A0A514E9R0_9XANT</name>
<dbReference type="RefSeq" id="WP_142741814.1">
    <property type="nucleotide sequence ID" value="NZ_CP038228.1"/>
</dbReference>
<proteinExistence type="predicted"/>
<evidence type="ECO:0000256" key="2">
    <source>
        <dbReference type="SAM" id="SignalP"/>
    </source>
</evidence>
<gene>
    <name evidence="3" type="ORF">E4A48_02180</name>
</gene>
<accession>A0A514E9R0</accession>
<protein>
    <submittedName>
        <fullName evidence="3">Uncharacterized protein</fullName>
    </submittedName>
</protein>
<evidence type="ECO:0000256" key="1">
    <source>
        <dbReference type="SAM" id="Phobius"/>
    </source>
</evidence>
<keyword evidence="1" id="KW-0812">Transmembrane</keyword>
<sequence>MKRRKFIQAALVAPAAATATASGASSERLYGTPLSVQADGGQAAAKFMLPLSQTGLPADSWAELARVAQVVDRVLTSSEESTLFRASPEKFLRSHGLDGSDRILNSEVTRMLACASDPAVRQTLENSDWDGAITLFKAAGLFEQPETSVLTNRIATALQGNYDEIAKILRSEGMVTQNDQDQALLELVTHTAGTPTEDDLAALYHLTSPGRVTPMFCTTVTVCVAAVTAGAAVTAVVYLMVAVVSAAAVLTQVSTSGSSPQPPQLVEDRGGAFNGSMTKLDPLLVRNSQRALRLGAILGSSELQTQVYRDLISREVDAFMRAMASAGLFQFDETQLSTAISAVQAYSLRISGLAPQSESRSKL</sequence>
<dbReference type="Proteomes" id="UP000319349">
    <property type="component" value="Chromosome"/>
</dbReference>
<evidence type="ECO:0000313" key="3">
    <source>
        <dbReference type="EMBL" id="QDI02665.1"/>
    </source>
</evidence>
<evidence type="ECO:0000313" key="4">
    <source>
        <dbReference type="Proteomes" id="UP000319349"/>
    </source>
</evidence>